<dbReference type="InterPro" id="IPR052769">
    <property type="entry name" value="TPR_domain_protein"/>
</dbReference>
<dbReference type="GeneID" id="55970497"/>
<protein>
    <submittedName>
        <fullName evidence="2">Tetratricopeptide repeat protein 1</fullName>
    </submittedName>
</protein>
<dbReference type="SUPFAM" id="SSF48452">
    <property type="entry name" value="TPR-like"/>
    <property type="match status" value="1"/>
</dbReference>
<dbReference type="EMBL" id="JAANYQ010000003">
    <property type="protein sequence ID" value="KAF4125429.1"/>
    <property type="molecule type" value="Genomic_DNA"/>
</dbReference>
<keyword evidence="3" id="KW-1185">Reference proteome</keyword>
<dbReference type="Proteomes" id="UP000749293">
    <property type="component" value="Unassembled WGS sequence"/>
</dbReference>
<feature type="compositionally biased region" description="Basic and acidic residues" evidence="1">
    <location>
        <begin position="1"/>
        <end position="16"/>
    </location>
</feature>
<evidence type="ECO:0000313" key="2">
    <source>
        <dbReference type="EMBL" id="KAF4125429.1"/>
    </source>
</evidence>
<dbReference type="PANTHER" id="PTHR46014:SF1">
    <property type="entry name" value="TETRATRICOPEPTIDE REPEAT PROTEIN 1"/>
    <property type="match status" value="1"/>
</dbReference>
<dbReference type="Gene3D" id="1.25.40.10">
    <property type="entry name" value="Tetratricopeptide repeat domain"/>
    <property type="match status" value="1"/>
</dbReference>
<feature type="compositionally biased region" description="Pro residues" evidence="1">
    <location>
        <begin position="179"/>
        <end position="189"/>
    </location>
</feature>
<gene>
    <name evidence="2" type="ORF">GMORB2_4269</name>
</gene>
<dbReference type="OrthoDB" id="1872379at2759"/>
<dbReference type="PANTHER" id="PTHR46014">
    <property type="entry name" value="TETRATRICOPEPTIDE REPEAT PROTEIN 1"/>
    <property type="match status" value="1"/>
</dbReference>
<evidence type="ECO:0000313" key="3">
    <source>
        <dbReference type="Proteomes" id="UP000749293"/>
    </source>
</evidence>
<reference evidence="2" key="1">
    <citation type="submission" date="2020-03" db="EMBL/GenBank/DDBJ databases">
        <title>Site-based positive gene gene selection in Geosmithia morbida across the United States reveals a broad range of putative effectors and factors for local host and environmental adapation.</title>
        <authorList>
            <person name="Onufrak A."/>
            <person name="Murdoch R.W."/>
            <person name="Gazis R."/>
            <person name="Huff M."/>
            <person name="Staton M."/>
            <person name="Klingeman W."/>
            <person name="Hadziabdic D."/>
        </authorList>
    </citation>
    <scope>NUCLEOTIDE SEQUENCE</scope>
    <source>
        <strain evidence="2">1262</strain>
    </source>
</reference>
<name>A0A9P4Z2G7_9HYPO</name>
<feature type="region of interest" description="Disordered" evidence="1">
    <location>
        <begin position="1"/>
        <end position="33"/>
    </location>
</feature>
<organism evidence="2 3">
    <name type="scientific">Geosmithia morbida</name>
    <dbReference type="NCBI Taxonomy" id="1094350"/>
    <lineage>
        <taxon>Eukaryota</taxon>
        <taxon>Fungi</taxon>
        <taxon>Dikarya</taxon>
        <taxon>Ascomycota</taxon>
        <taxon>Pezizomycotina</taxon>
        <taxon>Sordariomycetes</taxon>
        <taxon>Hypocreomycetidae</taxon>
        <taxon>Hypocreales</taxon>
        <taxon>Bionectriaceae</taxon>
        <taxon>Geosmithia</taxon>
    </lineage>
</organism>
<sequence>MADTHPSKDTHSKDTQPELNPNDSNPQDVEDEVQYTPEEEAAAMEESQSLKAEATALFTKGDIHNALSVYEDALMPLPSSARYARAVLHSNIAACHLRVDQPTEAVKAATTALNELSAIEDSTSRSKSDKSDPDLNAKDEKNDDDDDDVTKGKGRKEEREREQEQVDEEIISSGAKTAAPPPPPPPPPAQDDIARIRIKSLLRRARANASIRPETWSSLSSAQTDYQALSKLPPSALTATDARNVRDMLRRLEPKVKEAQEREMGEMWSKLKEMGNGLLKPFGLSTNNFQMVKDEATGGYSMNFNQNAGK</sequence>
<dbReference type="AlphaFoldDB" id="A0A9P4Z2G7"/>
<feature type="compositionally biased region" description="Basic and acidic residues" evidence="1">
    <location>
        <begin position="122"/>
        <end position="141"/>
    </location>
</feature>
<accession>A0A9P4Z2G7</accession>
<comment type="caution">
    <text evidence="2">The sequence shown here is derived from an EMBL/GenBank/DDBJ whole genome shotgun (WGS) entry which is preliminary data.</text>
</comment>
<proteinExistence type="predicted"/>
<feature type="region of interest" description="Disordered" evidence="1">
    <location>
        <begin position="119"/>
        <end position="191"/>
    </location>
</feature>
<evidence type="ECO:0000256" key="1">
    <source>
        <dbReference type="SAM" id="MobiDB-lite"/>
    </source>
</evidence>
<feature type="compositionally biased region" description="Basic and acidic residues" evidence="1">
    <location>
        <begin position="149"/>
        <end position="164"/>
    </location>
</feature>
<dbReference type="InterPro" id="IPR011990">
    <property type="entry name" value="TPR-like_helical_dom_sf"/>
</dbReference>
<dbReference type="RefSeq" id="XP_035324081.1">
    <property type="nucleotide sequence ID" value="XM_035466244.1"/>
</dbReference>
<feature type="compositionally biased region" description="Polar residues" evidence="1">
    <location>
        <begin position="17"/>
        <end position="27"/>
    </location>
</feature>